<sequence length="93" mass="10752">TVKFLSFDDLYQNMEDLIKLFWANSFFEMRKVSLTGNTIIGYSGISPITASFVFVMETRDKVAQRFKFIQVLIRMKDKKRSRIKAVSSLSTIG</sequence>
<gene>
    <name evidence="2" type="ORF">S03H2_45176</name>
</gene>
<comment type="caution">
    <text evidence="2">The sequence shown here is derived from an EMBL/GenBank/DDBJ whole genome shotgun (WGS) entry which is preliminary data.</text>
</comment>
<name>X1JGK8_9ZZZZ</name>
<evidence type="ECO:0000256" key="1">
    <source>
        <dbReference type="SAM" id="Phobius"/>
    </source>
</evidence>
<protein>
    <submittedName>
        <fullName evidence="2">Uncharacterized protein</fullName>
    </submittedName>
</protein>
<organism evidence="2">
    <name type="scientific">marine sediment metagenome</name>
    <dbReference type="NCBI Taxonomy" id="412755"/>
    <lineage>
        <taxon>unclassified sequences</taxon>
        <taxon>metagenomes</taxon>
        <taxon>ecological metagenomes</taxon>
    </lineage>
</organism>
<keyword evidence="1" id="KW-0472">Membrane</keyword>
<keyword evidence="1" id="KW-0812">Transmembrane</keyword>
<evidence type="ECO:0000313" key="2">
    <source>
        <dbReference type="EMBL" id="GAH68888.1"/>
    </source>
</evidence>
<accession>X1JGK8</accession>
<feature type="transmembrane region" description="Helical" evidence="1">
    <location>
        <begin position="39"/>
        <end position="56"/>
    </location>
</feature>
<dbReference type="AlphaFoldDB" id="X1JGK8"/>
<reference evidence="2" key="1">
    <citation type="journal article" date="2014" name="Front. Microbiol.">
        <title>High frequency of phylogenetically diverse reductive dehalogenase-homologous genes in deep subseafloor sedimentary metagenomes.</title>
        <authorList>
            <person name="Kawai M."/>
            <person name="Futagami T."/>
            <person name="Toyoda A."/>
            <person name="Takaki Y."/>
            <person name="Nishi S."/>
            <person name="Hori S."/>
            <person name="Arai W."/>
            <person name="Tsubouchi T."/>
            <person name="Morono Y."/>
            <person name="Uchiyama I."/>
            <person name="Ito T."/>
            <person name="Fujiyama A."/>
            <person name="Inagaki F."/>
            <person name="Takami H."/>
        </authorList>
    </citation>
    <scope>NUCLEOTIDE SEQUENCE</scope>
    <source>
        <strain evidence="2">Expedition CK06-06</strain>
    </source>
</reference>
<dbReference type="EMBL" id="BARU01028284">
    <property type="protein sequence ID" value="GAH68888.1"/>
    <property type="molecule type" value="Genomic_DNA"/>
</dbReference>
<keyword evidence="1" id="KW-1133">Transmembrane helix</keyword>
<feature type="non-terminal residue" evidence="2">
    <location>
        <position position="1"/>
    </location>
</feature>
<proteinExistence type="predicted"/>